<name>A0A1S1PPH3_9ACTN</name>
<dbReference type="Gene3D" id="3.40.309.10">
    <property type="entry name" value="Aldehyde Dehydrogenase, Chain A, domain 2"/>
    <property type="match status" value="1"/>
</dbReference>
<gene>
    <name evidence="6" type="ORF">BBK14_24575</name>
</gene>
<feature type="domain" description="Aldehyde dehydrogenase" evidence="5">
    <location>
        <begin position="13"/>
        <end position="477"/>
    </location>
</feature>
<evidence type="ECO:0000259" key="5">
    <source>
        <dbReference type="Pfam" id="PF00171"/>
    </source>
</evidence>
<evidence type="ECO:0000256" key="2">
    <source>
        <dbReference type="ARBA" id="ARBA00023002"/>
    </source>
</evidence>
<dbReference type="Pfam" id="PF00171">
    <property type="entry name" value="Aldedh"/>
    <property type="match status" value="1"/>
</dbReference>
<organism evidence="6 7">
    <name type="scientific">Parafrankia soli</name>
    <dbReference type="NCBI Taxonomy" id="2599596"/>
    <lineage>
        <taxon>Bacteria</taxon>
        <taxon>Bacillati</taxon>
        <taxon>Actinomycetota</taxon>
        <taxon>Actinomycetes</taxon>
        <taxon>Frankiales</taxon>
        <taxon>Frankiaceae</taxon>
        <taxon>Parafrankia</taxon>
    </lineage>
</organism>
<keyword evidence="2 4" id="KW-0560">Oxidoreductase</keyword>
<dbReference type="Proteomes" id="UP000179769">
    <property type="component" value="Unassembled WGS sequence"/>
</dbReference>
<comment type="caution">
    <text evidence="6">The sequence shown here is derived from an EMBL/GenBank/DDBJ whole genome shotgun (WGS) entry which is preliminary data.</text>
</comment>
<dbReference type="GO" id="GO:0016620">
    <property type="term" value="F:oxidoreductase activity, acting on the aldehyde or oxo group of donors, NAD or NADP as acceptor"/>
    <property type="evidence" value="ECO:0007669"/>
    <property type="project" value="InterPro"/>
</dbReference>
<dbReference type="SUPFAM" id="SSF53720">
    <property type="entry name" value="ALDH-like"/>
    <property type="match status" value="1"/>
</dbReference>
<sequence length="482" mass="51046">MWEREQMFVGGAWVAPSTDSRIEVTSPHTEKLIGRVAAASTEDVDRAVAAARRAFDEGPWPRTDPAERVEVIRRLATLYRGHRDELAELITAELGAPISFARRAQVALPGALMTALADTAAGYSWQEKRPGVYGQDIILRKEPVGVVAAVVPWNMPQFLTVTKVVPALLAGCTVVLKPAPESSLDALFFADLLDQVGLPPGVVNVIPADREVSAYLVAHPGIDKVSFTGSTAAGRQVAAACAPNLTKVSLELGGKSAVIALDDADPATVARAVRLSGMGMAGQICNSLTRVLVPTSRVGDYADALAATLSAIRIGDPADPATEMGPLVARRQQERVRRYIDTGVREGARLVVGGTDLPDGIDRGWYVRPTVFSEVDNSMTIAREEIFGPVLVVIPYGDEDEAVRIANDSEYGLAGSVFTADTEHGLEVAGRVRAGTFGVNQGYSMDPAAPFGGVKASGYGRELGREGLEGYLDVKSISVATA</sequence>
<dbReference type="InterPro" id="IPR016162">
    <property type="entry name" value="Ald_DH_N"/>
</dbReference>
<dbReference type="OrthoDB" id="6882680at2"/>
<accession>A0A1S1PPH3</accession>
<dbReference type="PANTHER" id="PTHR42804:SF1">
    <property type="entry name" value="ALDEHYDE DEHYDROGENASE-RELATED"/>
    <property type="match status" value="1"/>
</dbReference>
<feature type="active site" evidence="3">
    <location>
        <position position="251"/>
    </location>
</feature>
<proteinExistence type="inferred from homology"/>
<dbReference type="Gene3D" id="3.40.605.10">
    <property type="entry name" value="Aldehyde Dehydrogenase, Chain A, domain 1"/>
    <property type="match status" value="1"/>
</dbReference>
<dbReference type="PANTHER" id="PTHR42804">
    <property type="entry name" value="ALDEHYDE DEHYDROGENASE"/>
    <property type="match status" value="1"/>
</dbReference>
<protein>
    <submittedName>
        <fullName evidence="6">Aldehyde dehydrogenase</fullName>
    </submittedName>
</protein>
<evidence type="ECO:0000256" key="3">
    <source>
        <dbReference type="PROSITE-ProRule" id="PRU10007"/>
    </source>
</evidence>
<dbReference type="AlphaFoldDB" id="A0A1S1PPH3"/>
<evidence type="ECO:0000256" key="1">
    <source>
        <dbReference type="ARBA" id="ARBA00009986"/>
    </source>
</evidence>
<dbReference type="FunFam" id="3.40.605.10:FF:000007">
    <property type="entry name" value="NAD/NADP-dependent betaine aldehyde dehydrogenase"/>
    <property type="match status" value="1"/>
</dbReference>
<evidence type="ECO:0000313" key="7">
    <source>
        <dbReference type="Proteomes" id="UP000179769"/>
    </source>
</evidence>
<dbReference type="RefSeq" id="WP_071065898.1">
    <property type="nucleotide sequence ID" value="NZ_MAXA01000241.1"/>
</dbReference>
<comment type="similarity">
    <text evidence="1 4">Belongs to the aldehyde dehydrogenase family.</text>
</comment>
<evidence type="ECO:0000256" key="4">
    <source>
        <dbReference type="RuleBase" id="RU003345"/>
    </source>
</evidence>
<dbReference type="EMBL" id="MAXA01000241">
    <property type="protein sequence ID" value="OHV23099.1"/>
    <property type="molecule type" value="Genomic_DNA"/>
</dbReference>
<dbReference type="CDD" id="cd07139">
    <property type="entry name" value="ALDH_AldA-Rv0768"/>
    <property type="match status" value="1"/>
</dbReference>
<dbReference type="InterPro" id="IPR015590">
    <property type="entry name" value="Aldehyde_DH_dom"/>
</dbReference>
<dbReference type="InterPro" id="IPR029510">
    <property type="entry name" value="Ald_DH_CS_GLU"/>
</dbReference>
<keyword evidence="7" id="KW-1185">Reference proteome</keyword>
<dbReference type="InterPro" id="IPR016161">
    <property type="entry name" value="Ald_DH/histidinol_DH"/>
</dbReference>
<dbReference type="PROSITE" id="PS00687">
    <property type="entry name" value="ALDEHYDE_DEHYDR_GLU"/>
    <property type="match status" value="1"/>
</dbReference>
<reference evidence="7" key="1">
    <citation type="submission" date="2016-07" db="EMBL/GenBank/DDBJ databases">
        <title>Frankia sp. NRRL B-16219 Genome sequencing.</title>
        <authorList>
            <person name="Ghodhbane-Gtari F."/>
            <person name="Swanson E."/>
            <person name="Gueddou A."/>
            <person name="Louati M."/>
            <person name="Nouioui I."/>
            <person name="Hezbri K."/>
            <person name="Abebe-Akele F."/>
            <person name="Simpson S."/>
            <person name="Morris K."/>
            <person name="Thomas K."/>
            <person name="Gtari M."/>
            <person name="Tisa L.S."/>
        </authorList>
    </citation>
    <scope>NUCLEOTIDE SEQUENCE [LARGE SCALE GENOMIC DNA]</scope>
    <source>
        <strain evidence="7">NRRL B-16219</strain>
    </source>
</reference>
<dbReference type="InterPro" id="IPR016163">
    <property type="entry name" value="Ald_DH_C"/>
</dbReference>
<evidence type="ECO:0000313" key="6">
    <source>
        <dbReference type="EMBL" id="OHV23099.1"/>
    </source>
</evidence>